<dbReference type="PATRIC" id="fig|1246626.3.peg.1250"/>
<keyword evidence="1" id="KW-1133">Transmembrane helix</keyword>
<sequence>MLVREEIALISLKEGNDLEHTDLVIERKKLPILLRLGKVLMALIGLTGVVAGIMMAATREGSMIQAFLILMVSILSLGISLLRIQTVTCPHCQATSTIHTLTVDFECRRCLKPTAIKWKK</sequence>
<dbReference type="HOGENOM" id="CLU_2258136_0_0_9"/>
<gene>
    <name evidence="2" type="ORF">BleG1_1266</name>
</gene>
<organism evidence="2 3">
    <name type="scientific">Shouchella lehensis G1</name>
    <dbReference type="NCBI Taxonomy" id="1246626"/>
    <lineage>
        <taxon>Bacteria</taxon>
        <taxon>Bacillati</taxon>
        <taxon>Bacillota</taxon>
        <taxon>Bacilli</taxon>
        <taxon>Bacillales</taxon>
        <taxon>Bacillaceae</taxon>
        <taxon>Shouchella</taxon>
    </lineage>
</organism>
<dbReference type="Proteomes" id="UP000027142">
    <property type="component" value="Chromosome"/>
</dbReference>
<keyword evidence="1" id="KW-0472">Membrane</keyword>
<accession>A0A060M195</accession>
<feature type="transmembrane region" description="Helical" evidence="1">
    <location>
        <begin position="63"/>
        <end position="82"/>
    </location>
</feature>
<feature type="transmembrane region" description="Helical" evidence="1">
    <location>
        <begin position="36"/>
        <end position="57"/>
    </location>
</feature>
<keyword evidence="3" id="KW-1185">Reference proteome</keyword>
<dbReference type="EMBL" id="CP003923">
    <property type="protein sequence ID" value="AIC93849.1"/>
    <property type="molecule type" value="Genomic_DNA"/>
</dbReference>
<name>A0A060M195_9BACI</name>
<dbReference type="AlphaFoldDB" id="A0A060M195"/>
<protein>
    <submittedName>
        <fullName evidence="2">Uncharacterized protein</fullName>
    </submittedName>
</protein>
<evidence type="ECO:0000256" key="1">
    <source>
        <dbReference type="SAM" id="Phobius"/>
    </source>
</evidence>
<evidence type="ECO:0000313" key="2">
    <source>
        <dbReference type="EMBL" id="AIC93849.1"/>
    </source>
</evidence>
<proteinExistence type="predicted"/>
<evidence type="ECO:0000313" key="3">
    <source>
        <dbReference type="Proteomes" id="UP000027142"/>
    </source>
</evidence>
<dbReference type="eggNOG" id="ENOG5030P0Z">
    <property type="taxonomic scope" value="Bacteria"/>
</dbReference>
<keyword evidence="1" id="KW-0812">Transmembrane</keyword>
<dbReference type="STRING" id="1246626.BleG1_1266"/>
<reference evidence="2 3" key="1">
    <citation type="journal article" date="2014" name="Gene">
        <title>A comparative genomic analysis of the alkalitolerant soil bacterium Bacillus lehensis G1.</title>
        <authorList>
            <person name="Noor Y.M."/>
            <person name="Samsulrizal N.H."/>
            <person name="Jema'on N.A."/>
            <person name="Low K.O."/>
            <person name="Ramli A.N."/>
            <person name="Alias N.I."/>
            <person name="Damis S.I."/>
            <person name="Fuzi S.F."/>
            <person name="Isa M.N."/>
            <person name="Murad A.M."/>
            <person name="Raih M.F."/>
            <person name="Bakar F.D."/>
            <person name="Najimudin N."/>
            <person name="Mahadi N.M."/>
            <person name="Illias R.M."/>
        </authorList>
    </citation>
    <scope>NUCLEOTIDE SEQUENCE [LARGE SCALE GENOMIC DNA]</scope>
    <source>
        <strain evidence="2 3">G1</strain>
    </source>
</reference>
<dbReference type="KEGG" id="ble:BleG1_1266"/>